<accession>A0AAW1XBD7</accession>
<proteinExistence type="predicted"/>
<dbReference type="AlphaFoldDB" id="A0AAW1XBD7"/>
<comment type="caution">
    <text evidence="2">The sequence shown here is derived from an EMBL/GenBank/DDBJ whole genome shotgun (WGS) entry which is preliminary data.</text>
</comment>
<feature type="region of interest" description="Disordered" evidence="1">
    <location>
        <begin position="118"/>
        <end position="137"/>
    </location>
</feature>
<reference evidence="2 3" key="1">
    <citation type="journal article" date="2023" name="G3 (Bethesda)">
        <title>A chromosome-length genome assembly and annotation of blackberry (Rubus argutus, cv. 'Hillquist').</title>
        <authorList>
            <person name="Bruna T."/>
            <person name="Aryal R."/>
            <person name="Dudchenko O."/>
            <person name="Sargent D.J."/>
            <person name="Mead D."/>
            <person name="Buti M."/>
            <person name="Cavallini A."/>
            <person name="Hytonen T."/>
            <person name="Andres J."/>
            <person name="Pham M."/>
            <person name="Weisz D."/>
            <person name="Mascagni F."/>
            <person name="Usai G."/>
            <person name="Natali L."/>
            <person name="Bassil N."/>
            <person name="Fernandez G.E."/>
            <person name="Lomsadze A."/>
            <person name="Armour M."/>
            <person name="Olukolu B."/>
            <person name="Poorten T."/>
            <person name="Britton C."/>
            <person name="Davik J."/>
            <person name="Ashrafi H."/>
            <person name="Aiden E.L."/>
            <person name="Borodovsky M."/>
            <person name="Worthington M."/>
        </authorList>
    </citation>
    <scope>NUCLEOTIDE SEQUENCE [LARGE SCALE GENOMIC DNA]</scope>
    <source>
        <strain evidence="2">PI 553951</strain>
    </source>
</reference>
<evidence type="ECO:0000313" key="2">
    <source>
        <dbReference type="EMBL" id="KAK9933107.1"/>
    </source>
</evidence>
<dbReference type="EMBL" id="JBEDUW010000004">
    <property type="protein sequence ID" value="KAK9933107.1"/>
    <property type="molecule type" value="Genomic_DNA"/>
</dbReference>
<gene>
    <name evidence="2" type="ORF">M0R45_020316</name>
</gene>
<dbReference type="Proteomes" id="UP001457282">
    <property type="component" value="Unassembled WGS sequence"/>
</dbReference>
<sequence length="137" mass="15151">MLDPIVIKLAKEYFGFIEDDHLQTFNPIQQNTKSSTHQFPFTASQLASILTITTEPKPASTNSIIRINHAQARGSIIPKSGNPNSSLPLLYLALGTHSLLSALPEIIHRTSSSSSPWLQLRTRTSAEANQSTRRLCR</sequence>
<evidence type="ECO:0000313" key="3">
    <source>
        <dbReference type="Proteomes" id="UP001457282"/>
    </source>
</evidence>
<protein>
    <submittedName>
        <fullName evidence="2">Uncharacterized protein</fullName>
    </submittedName>
</protein>
<evidence type="ECO:0000256" key="1">
    <source>
        <dbReference type="SAM" id="MobiDB-lite"/>
    </source>
</evidence>
<name>A0AAW1XBD7_RUBAR</name>
<keyword evidence="3" id="KW-1185">Reference proteome</keyword>
<organism evidence="2 3">
    <name type="scientific">Rubus argutus</name>
    <name type="common">Southern blackberry</name>
    <dbReference type="NCBI Taxonomy" id="59490"/>
    <lineage>
        <taxon>Eukaryota</taxon>
        <taxon>Viridiplantae</taxon>
        <taxon>Streptophyta</taxon>
        <taxon>Embryophyta</taxon>
        <taxon>Tracheophyta</taxon>
        <taxon>Spermatophyta</taxon>
        <taxon>Magnoliopsida</taxon>
        <taxon>eudicotyledons</taxon>
        <taxon>Gunneridae</taxon>
        <taxon>Pentapetalae</taxon>
        <taxon>rosids</taxon>
        <taxon>fabids</taxon>
        <taxon>Rosales</taxon>
        <taxon>Rosaceae</taxon>
        <taxon>Rosoideae</taxon>
        <taxon>Rosoideae incertae sedis</taxon>
        <taxon>Rubus</taxon>
    </lineage>
</organism>